<evidence type="ECO:0008006" key="4">
    <source>
        <dbReference type="Google" id="ProtNLM"/>
    </source>
</evidence>
<accession>A0A517RIV5</accession>
<keyword evidence="3" id="KW-1185">Reference proteome</keyword>
<dbReference type="SUPFAM" id="SSF48371">
    <property type="entry name" value="ARM repeat"/>
    <property type="match status" value="1"/>
</dbReference>
<dbReference type="InterPro" id="IPR016024">
    <property type="entry name" value="ARM-type_fold"/>
</dbReference>
<dbReference type="Gene3D" id="1.25.10.10">
    <property type="entry name" value="Leucine-rich Repeat Variant"/>
    <property type="match status" value="1"/>
</dbReference>
<dbReference type="InterPro" id="IPR011989">
    <property type="entry name" value="ARM-like"/>
</dbReference>
<evidence type="ECO:0000313" key="3">
    <source>
        <dbReference type="Proteomes" id="UP000317171"/>
    </source>
</evidence>
<dbReference type="Proteomes" id="UP000317171">
    <property type="component" value="Chromosome"/>
</dbReference>
<organism evidence="2 3">
    <name type="scientific">Gimesia alba</name>
    <dbReference type="NCBI Taxonomy" id="2527973"/>
    <lineage>
        <taxon>Bacteria</taxon>
        <taxon>Pseudomonadati</taxon>
        <taxon>Planctomycetota</taxon>
        <taxon>Planctomycetia</taxon>
        <taxon>Planctomycetales</taxon>
        <taxon>Planctomycetaceae</taxon>
        <taxon>Gimesia</taxon>
    </lineage>
</organism>
<dbReference type="EMBL" id="CP036269">
    <property type="protein sequence ID" value="QDT43801.1"/>
    <property type="molecule type" value="Genomic_DNA"/>
</dbReference>
<reference evidence="2 3" key="1">
    <citation type="submission" date="2019-02" db="EMBL/GenBank/DDBJ databases">
        <title>Deep-cultivation of Planctomycetes and their phenomic and genomic characterization uncovers novel biology.</title>
        <authorList>
            <person name="Wiegand S."/>
            <person name="Jogler M."/>
            <person name="Boedeker C."/>
            <person name="Pinto D."/>
            <person name="Vollmers J."/>
            <person name="Rivas-Marin E."/>
            <person name="Kohn T."/>
            <person name="Peeters S.H."/>
            <person name="Heuer A."/>
            <person name="Rast P."/>
            <person name="Oberbeckmann S."/>
            <person name="Bunk B."/>
            <person name="Jeske O."/>
            <person name="Meyerdierks A."/>
            <person name="Storesund J.E."/>
            <person name="Kallscheuer N."/>
            <person name="Luecker S."/>
            <person name="Lage O.M."/>
            <person name="Pohl T."/>
            <person name="Merkel B.J."/>
            <person name="Hornburger P."/>
            <person name="Mueller R.-W."/>
            <person name="Bruemmer F."/>
            <person name="Labrenz M."/>
            <person name="Spormann A.M."/>
            <person name="Op den Camp H."/>
            <person name="Overmann J."/>
            <person name="Amann R."/>
            <person name="Jetten M.S.M."/>
            <person name="Mascher T."/>
            <person name="Medema M.H."/>
            <person name="Devos D.P."/>
            <person name="Kaster A.-K."/>
            <person name="Ovreas L."/>
            <person name="Rohde M."/>
            <person name="Galperin M.Y."/>
            <person name="Jogler C."/>
        </authorList>
    </citation>
    <scope>NUCLEOTIDE SEQUENCE [LARGE SCALE GENOMIC DNA]</scope>
    <source>
        <strain evidence="2 3">Pan241w</strain>
    </source>
</reference>
<proteinExistence type="predicted"/>
<evidence type="ECO:0000256" key="1">
    <source>
        <dbReference type="SAM" id="MobiDB-lite"/>
    </source>
</evidence>
<feature type="compositionally biased region" description="Low complexity" evidence="1">
    <location>
        <begin position="48"/>
        <end position="69"/>
    </location>
</feature>
<name>A0A517RIV5_9PLAN</name>
<evidence type="ECO:0000313" key="2">
    <source>
        <dbReference type="EMBL" id="QDT43801.1"/>
    </source>
</evidence>
<sequence length="456" mass="51153">MKELSVRQSRCSYQAFLQIGIMAARITAIPLLATGLLLSSSSVLLSQQPAQPNANPANAKPAAAQPKPQMQDPALEQIKELMTPEEAERFRKTKLINFEELLRGGKISSAADKKLIAEGARYNLYLMTLKQDPRNPENKTDLKKLRANIIRDIRFSGRVSGNFQARELYLEELTKRAEDLFDNHRLVRFSAVVLLSSLDLRDEDRRKKIERVAFTPAYAPLLKVIASPNQPTELKITAANGLARIGEMSEASNSRRVSIVEAIIPALDRSLNEHSWYQRSLVDTLGSMGITDNLARRPVVVDALLKVMKDPKRTWRVRTAAAYNLGKLPLKANSDIKLITYSIVDLTRNMIKAYNGNNKARFWKRCFWNVYLAFKPEAAGMNNGLTQKPVNQTVVNDAYKQIIKPVNTVLQTGVTPPIAPDVTKSMDDWLKKNLPKNFRVAPVQAKPKNQQVAEGN</sequence>
<dbReference type="AlphaFoldDB" id="A0A517RIV5"/>
<gene>
    <name evidence="2" type="ORF">Pan241w_39050</name>
</gene>
<dbReference type="KEGG" id="gaz:Pan241w_39050"/>
<feature type="region of interest" description="Disordered" evidence="1">
    <location>
        <begin position="48"/>
        <end position="71"/>
    </location>
</feature>
<protein>
    <recommendedName>
        <fullName evidence="4">HEAT repeat protein</fullName>
    </recommendedName>
</protein>